<dbReference type="AlphaFoldDB" id="A0A915I0F0"/>
<accession>A0A915I0F0</accession>
<evidence type="ECO:0000313" key="3">
    <source>
        <dbReference type="Proteomes" id="UP000887565"/>
    </source>
</evidence>
<feature type="region of interest" description="Disordered" evidence="1">
    <location>
        <begin position="1"/>
        <end position="20"/>
    </location>
</feature>
<dbReference type="Proteomes" id="UP000887565">
    <property type="component" value="Unplaced"/>
</dbReference>
<dbReference type="WBParaSite" id="nRc.2.0.1.t07179-RA">
    <property type="protein sequence ID" value="nRc.2.0.1.t07179-RA"/>
    <property type="gene ID" value="nRc.2.0.1.g07179"/>
</dbReference>
<feature type="transmembrane region" description="Helical" evidence="2">
    <location>
        <begin position="65"/>
        <end position="86"/>
    </location>
</feature>
<proteinExistence type="predicted"/>
<sequence>MNENEEKEVSTKNKESNQNNEKYKYSRINLKTIIQKDVNIIIMHPKSFENDRPKIFTAENRQQKLLIILMMLLVIIHNNIAVRIAVHTDQISPIKTNKTRKKLSKLFGFGSGIREALYSCSSTHFISTSHCVTPKDLAITYGLKKCNEINDHAYHVTGHYSFNKANGRVAERVIDTNFGPKNEIIRSRISGDVNKGLQLNSSDSTEY</sequence>
<keyword evidence="2" id="KW-1133">Transmembrane helix</keyword>
<evidence type="ECO:0000313" key="4">
    <source>
        <dbReference type="WBParaSite" id="nRc.2.0.1.t07179-RA"/>
    </source>
</evidence>
<name>A0A915I0F0_ROMCU</name>
<keyword evidence="2" id="KW-0812">Transmembrane</keyword>
<keyword evidence="2" id="KW-0472">Membrane</keyword>
<evidence type="ECO:0000256" key="2">
    <source>
        <dbReference type="SAM" id="Phobius"/>
    </source>
</evidence>
<protein>
    <submittedName>
        <fullName evidence="4">Uncharacterized protein</fullName>
    </submittedName>
</protein>
<reference evidence="4" key="1">
    <citation type="submission" date="2022-11" db="UniProtKB">
        <authorList>
            <consortium name="WormBaseParasite"/>
        </authorList>
    </citation>
    <scope>IDENTIFICATION</scope>
</reference>
<evidence type="ECO:0000256" key="1">
    <source>
        <dbReference type="SAM" id="MobiDB-lite"/>
    </source>
</evidence>
<organism evidence="3 4">
    <name type="scientific">Romanomermis culicivorax</name>
    <name type="common">Nematode worm</name>
    <dbReference type="NCBI Taxonomy" id="13658"/>
    <lineage>
        <taxon>Eukaryota</taxon>
        <taxon>Metazoa</taxon>
        <taxon>Ecdysozoa</taxon>
        <taxon>Nematoda</taxon>
        <taxon>Enoplea</taxon>
        <taxon>Dorylaimia</taxon>
        <taxon>Mermithida</taxon>
        <taxon>Mermithoidea</taxon>
        <taxon>Mermithidae</taxon>
        <taxon>Romanomermis</taxon>
    </lineage>
</organism>
<keyword evidence="3" id="KW-1185">Reference proteome</keyword>